<dbReference type="Proteomes" id="UP000193240">
    <property type="component" value="Unassembled WGS sequence"/>
</dbReference>
<proteinExistence type="predicted"/>
<name>A0A1Y2LQK3_EPING</name>
<evidence type="ECO:0000313" key="3">
    <source>
        <dbReference type="EMBL" id="OSS45869.1"/>
    </source>
</evidence>
<dbReference type="STRING" id="105696.A0A1Y2LQK3"/>
<feature type="domain" description="DNA replication regulator Sld3 C-terminal" evidence="2">
    <location>
        <begin position="264"/>
        <end position="799"/>
    </location>
</feature>
<gene>
    <name evidence="3" type="ORF">B5807_09657</name>
</gene>
<dbReference type="GO" id="GO:0006270">
    <property type="term" value="P:DNA replication initiation"/>
    <property type="evidence" value="ECO:0007669"/>
    <property type="project" value="InterPro"/>
</dbReference>
<feature type="region of interest" description="Disordered" evidence="1">
    <location>
        <begin position="439"/>
        <end position="461"/>
    </location>
</feature>
<organism evidence="3 4">
    <name type="scientific">Epicoccum nigrum</name>
    <name type="common">Soil fungus</name>
    <name type="synonym">Epicoccum purpurascens</name>
    <dbReference type="NCBI Taxonomy" id="105696"/>
    <lineage>
        <taxon>Eukaryota</taxon>
        <taxon>Fungi</taxon>
        <taxon>Dikarya</taxon>
        <taxon>Ascomycota</taxon>
        <taxon>Pezizomycotina</taxon>
        <taxon>Dothideomycetes</taxon>
        <taxon>Pleosporomycetidae</taxon>
        <taxon>Pleosporales</taxon>
        <taxon>Pleosporineae</taxon>
        <taxon>Didymellaceae</taxon>
        <taxon>Epicoccum</taxon>
    </lineage>
</organism>
<reference evidence="3 4" key="1">
    <citation type="journal article" date="2017" name="Genome Announc.">
        <title>Genome sequence of the saprophytic ascomycete Epicoccum nigrum ICMP 19927 strain isolated from New Zealand.</title>
        <authorList>
            <person name="Fokin M."/>
            <person name="Fleetwood D."/>
            <person name="Weir B.S."/>
            <person name="Villas-Boas S.G."/>
        </authorList>
    </citation>
    <scope>NUCLEOTIDE SEQUENCE [LARGE SCALE GENOMIC DNA]</scope>
    <source>
        <strain evidence="3 4">ICMP 19927</strain>
    </source>
</reference>
<feature type="region of interest" description="Disordered" evidence="1">
    <location>
        <begin position="541"/>
        <end position="593"/>
    </location>
</feature>
<dbReference type="InterPro" id="IPR013948">
    <property type="entry name" value="DNA_replication_reg_Sld3_C"/>
</dbReference>
<feature type="compositionally biased region" description="Polar residues" evidence="1">
    <location>
        <begin position="1"/>
        <end position="12"/>
    </location>
</feature>
<dbReference type="Pfam" id="PF08639">
    <property type="entry name" value="Sld3_STD"/>
    <property type="match status" value="1"/>
</dbReference>
<dbReference type="PANTHER" id="PTHR28067:SF1">
    <property type="entry name" value="DNA REPLICATION REGULATOR SLD3"/>
    <property type="match status" value="1"/>
</dbReference>
<feature type="region of interest" description="Disordered" evidence="1">
    <location>
        <begin position="1"/>
        <end position="73"/>
    </location>
</feature>
<protein>
    <recommendedName>
        <fullName evidence="2">DNA replication regulator Sld3 C-terminal domain-containing protein</fullName>
    </recommendedName>
</protein>
<evidence type="ECO:0000259" key="2">
    <source>
        <dbReference type="Pfam" id="PF08639"/>
    </source>
</evidence>
<dbReference type="OMA" id="IYEQLGW"/>
<evidence type="ECO:0000256" key="1">
    <source>
        <dbReference type="SAM" id="MobiDB-lite"/>
    </source>
</evidence>
<feature type="compositionally biased region" description="Basic residues" evidence="1">
    <location>
        <begin position="549"/>
        <end position="561"/>
    </location>
</feature>
<feature type="region of interest" description="Disordered" evidence="1">
    <location>
        <begin position="343"/>
        <end position="366"/>
    </location>
</feature>
<evidence type="ECO:0000313" key="4">
    <source>
        <dbReference type="Proteomes" id="UP000193240"/>
    </source>
</evidence>
<dbReference type="InParanoid" id="A0A1Y2LQK3"/>
<dbReference type="EMBL" id="KZ107853">
    <property type="protein sequence ID" value="OSS45869.1"/>
    <property type="molecule type" value="Genomic_DNA"/>
</dbReference>
<dbReference type="Gene3D" id="1.20.58.2130">
    <property type="match status" value="1"/>
</dbReference>
<dbReference type="FunCoup" id="A0A1Y2LQK3">
    <property type="interactions" value="62"/>
</dbReference>
<sequence length="902" mass="99625">MPAYAAQTTTMLSPKPDTPVHILGLTATREETTSQPSAKRKRNSFSGLDTRSAPFTTPFTIKPYPDSPDPRPTTFKPIRIISRCQLPLAFLDTTLGVRHPRNGFFTARIDILESDGTWGDQKSATTKVLIAQHETNRSLYAIERVQARTYSICKLASWLQERDTKQLCDPFIVSAYPTTLAPTGDSSAGEPWWQHAAVNIEPVPQPAKRARLSMVRKPVETLRTKPKYHQVTVDDVPHTTEPNGAIATEPLQEPLPEPPTVQEHLEALVQQYLDAVYTSKTSLAYFAKGPITRIRTAFTSPEENAPQTQELVTFLRSMLLSPKAGEKKYYEKIPSIIKDIPVGTVSDEDAPTKPSKAKTSKRKPKISRDGVYPVEDAFIKKWWRSETPSAENAGQETIEMRIRRRIGDLRVRETLAQMILMLEVIALESLATHKGIPEAEPLKEGEEQSQDGCQSQPKKRKRKLDDIALQLDLLLDKLSIWHATEETGILDFDTKTAKQQDNRDGNGKDGSDRLYSFCVEVIVPFYMSRLPEQAQNVNKKLGGPAIVSSKRKAMRPPLKSKKSGESKEPETKKSRRSLARVATDTTGKIGDRRTPTLARSATDTALLRQQSIKRETSEAPLAAIPFKRSPSRARQSVSQLRHLQGREMDLTATSAAAAAKLKHKARVEDDLKEAIATLKKPNRDLAAGAYMAEIEKRGLGSASRSRKPATTVRKTVKDVQVTATPRANRKMPTMVEQTPVYYHQNPFVRPTSIEAAPLSNVCIPSSGVRLSPSIVPGTIQRSVTARQLAQTGIAETPSKASTTKLFTSGSARRTIFATPVKSSSRLFPEDPNSTSNIFETPVKAAGSPPRAVTPPMVEVTPLKATGSNHTSTSVIAFATPAKQIQKPSIYDALGWNDDDDFT</sequence>
<dbReference type="InterPro" id="IPR042511">
    <property type="entry name" value="Sld3"/>
</dbReference>
<feature type="compositionally biased region" description="Basic residues" evidence="1">
    <location>
        <begin position="355"/>
        <end position="365"/>
    </location>
</feature>
<dbReference type="AlphaFoldDB" id="A0A1Y2LQK3"/>
<accession>A0A1Y2LQK3</accession>
<dbReference type="GO" id="GO:0031261">
    <property type="term" value="C:DNA replication preinitiation complex"/>
    <property type="evidence" value="ECO:0007669"/>
    <property type="project" value="TreeGrafter"/>
</dbReference>
<keyword evidence="4" id="KW-1185">Reference proteome</keyword>
<feature type="compositionally biased region" description="Basic and acidic residues" evidence="1">
    <location>
        <begin position="562"/>
        <end position="572"/>
    </location>
</feature>
<dbReference type="PANTHER" id="PTHR28067">
    <property type="entry name" value="DNA REPLICATION REGULATOR SLD3"/>
    <property type="match status" value="1"/>
</dbReference>
<feature type="compositionally biased region" description="Polar residues" evidence="1">
    <location>
        <begin position="44"/>
        <end position="59"/>
    </location>
</feature>